<name>V4A8X7_LOTGI</name>
<dbReference type="RefSeq" id="XP_009055918.1">
    <property type="nucleotide sequence ID" value="XM_009057670.1"/>
</dbReference>
<gene>
    <name evidence="2" type="ORF">LOTGIDRAFT_232673</name>
</gene>
<dbReference type="KEGG" id="lgi:LOTGIDRAFT_232673"/>
<dbReference type="CTD" id="20249004"/>
<dbReference type="Proteomes" id="UP000030746">
    <property type="component" value="Unassembled WGS sequence"/>
</dbReference>
<dbReference type="GeneID" id="20249004"/>
<evidence type="ECO:0000313" key="2">
    <source>
        <dbReference type="EMBL" id="ESO93212.1"/>
    </source>
</evidence>
<dbReference type="EMBL" id="KB201931">
    <property type="protein sequence ID" value="ESO93212.1"/>
    <property type="molecule type" value="Genomic_DNA"/>
</dbReference>
<evidence type="ECO:0000313" key="3">
    <source>
        <dbReference type="Proteomes" id="UP000030746"/>
    </source>
</evidence>
<feature type="chain" id="PRO_5004716677" evidence="1">
    <location>
        <begin position="23"/>
        <end position="192"/>
    </location>
</feature>
<accession>V4A8X7</accession>
<protein>
    <submittedName>
        <fullName evidence="2">Uncharacterized protein</fullName>
    </submittedName>
</protein>
<sequence>MACGRLFLILTLCSLHIQCSVGDIEDDIRKLRIDMWSEIRKLQQELKEISEEREELSIIHSVSCNSTEYLQVKKQLMHNLSEKFANISLEVNSKLGNFKSIGDIKTRDKELTEIQNYSQALDIIQHVHGNLNHLETEMWKMRFNREIIDQKLERMEKQTTSDIFLANIHKLSTWGIDSSIDMVESTNEILQN</sequence>
<dbReference type="AlphaFoldDB" id="V4A8X7"/>
<reference evidence="2 3" key="1">
    <citation type="journal article" date="2013" name="Nature">
        <title>Insights into bilaterian evolution from three spiralian genomes.</title>
        <authorList>
            <person name="Simakov O."/>
            <person name="Marletaz F."/>
            <person name="Cho S.J."/>
            <person name="Edsinger-Gonzales E."/>
            <person name="Havlak P."/>
            <person name="Hellsten U."/>
            <person name="Kuo D.H."/>
            <person name="Larsson T."/>
            <person name="Lv J."/>
            <person name="Arendt D."/>
            <person name="Savage R."/>
            <person name="Osoegawa K."/>
            <person name="de Jong P."/>
            <person name="Grimwood J."/>
            <person name="Chapman J.A."/>
            <person name="Shapiro H."/>
            <person name="Aerts A."/>
            <person name="Otillar R.P."/>
            <person name="Terry A.Y."/>
            <person name="Boore J.L."/>
            <person name="Grigoriev I.V."/>
            <person name="Lindberg D.R."/>
            <person name="Seaver E.C."/>
            <person name="Weisblat D.A."/>
            <person name="Putnam N.H."/>
            <person name="Rokhsar D.S."/>
        </authorList>
    </citation>
    <scope>NUCLEOTIDE SEQUENCE [LARGE SCALE GENOMIC DNA]</scope>
</reference>
<organism evidence="2 3">
    <name type="scientific">Lottia gigantea</name>
    <name type="common">Giant owl limpet</name>
    <dbReference type="NCBI Taxonomy" id="225164"/>
    <lineage>
        <taxon>Eukaryota</taxon>
        <taxon>Metazoa</taxon>
        <taxon>Spiralia</taxon>
        <taxon>Lophotrochozoa</taxon>
        <taxon>Mollusca</taxon>
        <taxon>Gastropoda</taxon>
        <taxon>Patellogastropoda</taxon>
        <taxon>Lottioidea</taxon>
        <taxon>Lottiidae</taxon>
        <taxon>Lottia</taxon>
    </lineage>
</organism>
<keyword evidence="1" id="KW-0732">Signal</keyword>
<dbReference type="HOGENOM" id="CLU_1416625_0_0_1"/>
<evidence type="ECO:0000256" key="1">
    <source>
        <dbReference type="SAM" id="SignalP"/>
    </source>
</evidence>
<feature type="signal peptide" evidence="1">
    <location>
        <begin position="1"/>
        <end position="22"/>
    </location>
</feature>
<proteinExistence type="predicted"/>
<keyword evidence="3" id="KW-1185">Reference proteome</keyword>